<dbReference type="AlphaFoldDB" id="A0A285L9J5"/>
<feature type="transmembrane region" description="Helical" evidence="1">
    <location>
        <begin position="230"/>
        <end position="250"/>
    </location>
</feature>
<gene>
    <name evidence="2" type="ORF">SAMN04244553_3231</name>
</gene>
<keyword evidence="1" id="KW-0812">Transmembrane</keyword>
<organism evidence="2 3">
    <name type="scientific">Nocardia amikacinitolerans</name>
    <dbReference type="NCBI Taxonomy" id="756689"/>
    <lineage>
        <taxon>Bacteria</taxon>
        <taxon>Bacillati</taxon>
        <taxon>Actinomycetota</taxon>
        <taxon>Actinomycetes</taxon>
        <taxon>Mycobacteriales</taxon>
        <taxon>Nocardiaceae</taxon>
        <taxon>Nocardia</taxon>
    </lineage>
</organism>
<feature type="transmembrane region" description="Helical" evidence="1">
    <location>
        <begin position="129"/>
        <end position="152"/>
    </location>
</feature>
<sequence>MRRCADAVELITAFIAAVVGGLALTTPISLAWARGTATVEMQLLAHNLPRATAIGFVVAVIAAVFTCTADSAVVAWLVALFGTVVLLINHTMGRSFSALAPLTTLNDIDSLAGGMLLGGLMTAAGRHMVFAGAATLGALTSIVIGDLSVPGIGHPIAPELPAGLVTDSPPLWLLWPTVALVLACALLNRHRRRESVIAVELPLRPIVAALLTLLITLGSSEWLVHRGATLLEVLLVAAVTVVTVLGAALLLPGRDGVIVVLSAAIAASGGAIVVTALSGWTVPLLLGCTVGGMLLGMVRPMPMAGLAATAALSAFAAVTARPEGPTPAATMAGCLALALITGYCFGTAQPIQSPSKVLALSLLYVPGVVVALRGLIFGGELDIPRRYADPDRWLSAVPGLTAILIAGGCALVVLLLQRVRPEESETESADSTRPTLR</sequence>
<keyword evidence="1" id="KW-0472">Membrane</keyword>
<dbReference type="EMBL" id="OBEG01000003">
    <property type="protein sequence ID" value="SNY81629.1"/>
    <property type="molecule type" value="Genomic_DNA"/>
</dbReference>
<dbReference type="OrthoDB" id="4527232at2"/>
<name>A0A285L9J5_9NOCA</name>
<feature type="transmembrane region" description="Helical" evidence="1">
    <location>
        <begin position="396"/>
        <end position="416"/>
    </location>
</feature>
<feature type="transmembrane region" description="Helical" evidence="1">
    <location>
        <begin position="172"/>
        <end position="189"/>
    </location>
</feature>
<feature type="transmembrane region" description="Helical" evidence="1">
    <location>
        <begin position="257"/>
        <end position="274"/>
    </location>
</feature>
<feature type="transmembrane region" description="Helical" evidence="1">
    <location>
        <begin position="53"/>
        <end position="86"/>
    </location>
</feature>
<evidence type="ECO:0000256" key="1">
    <source>
        <dbReference type="SAM" id="Phobius"/>
    </source>
</evidence>
<dbReference type="Proteomes" id="UP000219565">
    <property type="component" value="Unassembled WGS sequence"/>
</dbReference>
<feature type="transmembrane region" description="Helical" evidence="1">
    <location>
        <begin position="7"/>
        <end position="33"/>
    </location>
</feature>
<feature type="transmembrane region" description="Helical" evidence="1">
    <location>
        <begin position="326"/>
        <end position="345"/>
    </location>
</feature>
<feature type="transmembrane region" description="Helical" evidence="1">
    <location>
        <begin position="357"/>
        <end position="376"/>
    </location>
</feature>
<dbReference type="RefSeq" id="WP_097245588.1">
    <property type="nucleotide sequence ID" value="NZ_JAMTCW010000007.1"/>
</dbReference>
<keyword evidence="3" id="KW-1185">Reference proteome</keyword>
<dbReference type="STRING" id="1379680.GCA_001612615_04905"/>
<feature type="transmembrane region" description="Helical" evidence="1">
    <location>
        <begin position="201"/>
        <end position="224"/>
    </location>
</feature>
<accession>A0A285L9J5</accession>
<reference evidence="3" key="1">
    <citation type="submission" date="2017-09" db="EMBL/GenBank/DDBJ databases">
        <authorList>
            <person name="Varghese N."/>
            <person name="Submissions S."/>
        </authorList>
    </citation>
    <scope>NUCLEOTIDE SEQUENCE [LARGE SCALE GENOMIC DNA]</scope>
    <source>
        <strain evidence="3">DSM 45537</strain>
    </source>
</reference>
<keyword evidence="1" id="KW-1133">Transmembrane helix</keyword>
<evidence type="ECO:0000313" key="2">
    <source>
        <dbReference type="EMBL" id="SNY81629.1"/>
    </source>
</evidence>
<protein>
    <submittedName>
        <fullName evidence="2">Uncharacterized protein</fullName>
    </submittedName>
</protein>
<evidence type="ECO:0000313" key="3">
    <source>
        <dbReference type="Proteomes" id="UP000219565"/>
    </source>
</evidence>
<proteinExistence type="predicted"/>